<dbReference type="PANTHER" id="PTHR40626:SF32">
    <property type="entry name" value="ZINC FINGER PROTEIN RST2"/>
    <property type="match status" value="1"/>
</dbReference>
<keyword evidence="4 7" id="KW-0863">Zinc-finger</keyword>
<organism evidence="10 11">
    <name type="scientific">Moesziomyces aphidis</name>
    <name type="common">Pseudozyma aphidis</name>
    <dbReference type="NCBI Taxonomy" id="84754"/>
    <lineage>
        <taxon>Eukaryota</taxon>
        <taxon>Fungi</taxon>
        <taxon>Dikarya</taxon>
        <taxon>Basidiomycota</taxon>
        <taxon>Ustilaginomycotina</taxon>
        <taxon>Ustilaginomycetes</taxon>
        <taxon>Ustilaginales</taxon>
        <taxon>Ustilaginaceae</taxon>
        <taxon>Moesziomyces</taxon>
    </lineage>
</organism>
<gene>
    <name evidence="10" type="ORF">PaG_06395</name>
</gene>
<dbReference type="SUPFAM" id="SSF57667">
    <property type="entry name" value="beta-beta-alpha zinc fingers"/>
    <property type="match status" value="1"/>
</dbReference>
<feature type="compositionally biased region" description="Polar residues" evidence="8">
    <location>
        <begin position="128"/>
        <end position="139"/>
    </location>
</feature>
<dbReference type="EMBL" id="AWNI01000042">
    <property type="protein sequence ID" value="ETS59477.1"/>
    <property type="molecule type" value="Genomic_DNA"/>
</dbReference>
<accession>W3VF85</accession>
<protein>
    <recommendedName>
        <fullName evidence="9">C2H2-type domain-containing protein</fullName>
    </recommendedName>
</protein>
<feature type="compositionally biased region" description="Acidic residues" evidence="8">
    <location>
        <begin position="83"/>
        <end position="93"/>
    </location>
</feature>
<evidence type="ECO:0000256" key="7">
    <source>
        <dbReference type="PROSITE-ProRule" id="PRU00042"/>
    </source>
</evidence>
<feature type="region of interest" description="Disordered" evidence="8">
    <location>
        <begin position="909"/>
        <end position="937"/>
    </location>
</feature>
<keyword evidence="5" id="KW-0862">Zinc</keyword>
<evidence type="ECO:0000256" key="2">
    <source>
        <dbReference type="ARBA" id="ARBA00022723"/>
    </source>
</evidence>
<keyword evidence="6" id="KW-0539">Nucleus</keyword>
<feature type="compositionally biased region" description="Low complexity" evidence="8">
    <location>
        <begin position="140"/>
        <end position="154"/>
    </location>
</feature>
<comment type="subcellular location">
    <subcellularLocation>
        <location evidence="1">Nucleus</location>
    </subcellularLocation>
</comment>
<dbReference type="GO" id="GO:0000981">
    <property type="term" value="F:DNA-binding transcription factor activity, RNA polymerase II-specific"/>
    <property type="evidence" value="ECO:0007669"/>
    <property type="project" value="InterPro"/>
</dbReference>
<comment type="caution">
    <text evidence="10">The sequence shown here is derived from an EMBL/GenBank/DDBJ whole genome shotgun (WGS) entry which is preliminary data.</text>
</comment>
<dbReference type="SMART" id="SM00355">
    <property type="entry name" value="ZnF_C2H2"/>
    <property type="match status" value="2"/>
</dbReference>
<dbReference type="PROSITE" id="PS50157">
    <property type="entry name" value="ZINC_FINGER_C2H2_2"/>
    <property type="match status" value="2"/>
</dbReference>
<reference evidence="10 11" key="1">
    <citation type="journal article" date="2014" name="Genome Announc.">
        <title>Genome sequence of the basidiomycetous fungus Pseudozyma aphidis DSM70725, an efficient producer of biosurfactant mannosylerythritol lipids.</title>
        <authorList>
            <person name="Lorenz S."/>
            <person name="Guenther M."/>
            <person name="Grumaz C."/>
            <person name="Rupp S."/>
            <person name="Zibek S."/>
            <person name="Sohn K."/>
        </authorList>
    </citation>
    <scope>NUCLEOTIDE SEQUENCE [LARGE SCALE GENOMIC DNA]</scope>
    <source>
        <strain evidence="11">ATCC 32657 / CBS 517.83 / DSM 70725 / JCM 10318 / NBRC 10182 / NRRL Y-7954 / St-0401</strain>
    </source>
</reference>
<feature type="compositionally biased region" description="Low complexity" evidence="8">
    <location>
        <begin position="356"/>
        <end position="404"/>
    </location>
</feature>
<feature type="region of interest" description="Disordered" evidence="8">
    <location>
        <begin position="71"/>
        <end position="162"/>
    </location>
</feature>
<sequence length="1186" mass="129330">MPKTISCPHAGCDYLFSKPVHLRRHLLSHSDEAVWKCPDCDQEFKRIDSFQRHKKRIHPDQPNLAAVRIGGDADADSSAKSDDEADDQIDDLDISMRDDDAKPFISVKRGATSPLSRGATASASATSHQMSSYNTPSALSNQRSSGSNYSSPSSSRHHGLAAATEPTTSMYTRAHHYHPYQRSDSAPQAAQSNNGDSSAVSHSQWPSQPAQSSMYDSNNAAASSSFSFYPNLYGAPISYNGYAAASSSSAGADALAVANTYGSAASGDASQTAAPLSIASLTAPSPSWGSSNSDTEAQTFFDDILQSILMDSISTFVPHETVGAPDLHNLTGAAITQDAFGFGDAGSAGQVMPSAQNSLQVQQPSQQTQHQTQPPSAVAQQEQHQQQPAPLQQDQNQGQSAQSAEVQSATTTSGSQQQQQQQPPQPLVNLVPFATFTDSAHNSGRSTPATPRHAHAGMDDADEMTRSVEKVGDQAATNIGARTRDLVLHGVNIPKKPPRLTAASLFSAATRHTRSMLPLLPSYWLLDHRRLAAERPYVFISLLALGTLWQPRADVKAYGAELWQLIFRSIWAGAVFYLDQPQLMREATAVMAYTHLYAFMCRDENIRRKSIHSTYTGSSLIREYGWRQGVWFLVGPWEESLQRVLGANIQMALVELEVLARDQSTNRLSAEQKRLLDRLHGVWKQWSDAEEVNRNMICHGITESHHSEFLTSHGQMRSMGRITCQALVPSADDVWDAKTAIEWARLVLEHKSRRENHQRPLLAGKRQLGPILDALWGVDAPSPATAGRRDSGESGELDSLEAKRELQRMLCFTIKEHFALLTLLEGLHLLWIARYMPPFRTGTSYAADFSPSQPTFAPGIESAFCIKGGTAYHHLNVLDNEMMLAALSRWMRLCHQSYLPNPVANGTGFSQPISSDGPSAAADKSGSSTDAGVAAKPGVQSIGPINDRFQLHFRFHVIQLSVLFNAHHVVHALVSSCGNEEANGVGQGGKAAAVRAGMQTAVPLRCESCTDADMCPYRNARLQRWAALHAGAVIGNFMSMPRLSNVTPTILEGLGQAFGILVILCRLQRPLAQRRRTVCRCDAEVREGSVELISDQCLHLDAERPSPGEGVKEKASAKFESSSDCWLQHGTLDEGAMLLGQPIQEWAFVLQDMGNELKSVAGTWQTAEEFLAVSQKMLNSFTFYVE</sequence>
<evidence type="ECO:0000259" key="9">
    <source>
        <dbReference type="PROSITE" id="PS50157"/>
    </source>
</evidence>
<dbReference type="Gene3D" id="3.30.160.60">
    <property type="entry name" value="Classic Zinc Finger"/>
    <property type="match status" value="1"/>
</dbReference>
<dbReference type="HOGENOM" id="CLU_276113_0_0_1"/>
<keyword evidence="11" id="KW-1185">Reference proteome</keyword>
<keyword evidence="3" id="KW-0677">Repeat</keyword>
<dbReference type="AlphaFoldDB" id="W3VF85"/>
<evidence type="ECO:0000256" key="5">
    <source>
        <dbReference type="ARBA" id="ARBA00022833"/>
    </source>
</evidence>
<feature type="region of interest" description="Disordered" evidence="8">
    <location>
        <begin position="182"/>
        <end position="216"/>
    </location>
</feature>
<dbReference type="OrthoDB" id="1405595at2759"/>
<keyword evidence="2" id="KW-0479">Metal-binding</keyword>
<evidence type="ECO:0000256" key="1">
    <source>
        <dbReference type="ARBA" id="ARBA00004123"/>
    </source>
</evidence>
<proteinExistence type="predicted"/>
<feature type="compositionally biased region" description="Polar residues" evidence="8">
    <location>
        <begin position="405"/>
        <end position="415"/>
    </location>
</feature>
<dbReference type="Proteomes" id="UP000019462">
    <property type="component" value="Unassembled WGS sequence"/>
</dbReference>
<feature type="compositionally biased region" description="Polar residues" evidence="8">
    <location>
        <begin position="437"/>
        <end position="449"/>
    </location>
</feature>
<feature type="region of interest" description="Disordered" evidence="8">
    <location>
        <begin position="437"/>
        <end position="466"/>
    </location>
</feature>
<dbReference type="GO" id="GO:0008270">
    <property type="term" value="F:zinc ion binding"/>
    <property type="evidence" value="ECO:0007669"/>
    <property type="project" value="UniProtKB-KW"/>
</dbReference>
<dbReference type="InterPro" id="IPR051059">
    <property type="entry name" value="VerF-like"/>
</dbReference>
<dbReference type="InterPro" id="IPR013087">
    <property type="entry name" value="Znf_C2H2_type"/>
</dbReference>
<dbReference type="PANTHER" id="PTHR40626">
    <property type="entry name" value="MIP31509P"/>
    <property type="match status" value="1"/>
</dbReference>
<dbReference type="PROSITE" id="PS00028">
    <property type="entry name" value="ZINC_FINGER_C2H2_1"/>
    <property type="match status" value="2"/>
</dbReference>
<evidence type="ECO:0000256" key="8">
    <source>
        <dbReference type="SAM" id="MobiDB-lite"/>
    </source>
</evidence>
<dbReference type="GO" id="GO:0000978">
    <property type="term" value="F:RNA polymerase II cis-regulatory region sequence-specific DNA binding"/>
    <property type="evidence" value="ECO:0007669"/>
    <property type="project" value="InterPro"/>
</dbReference>
<dbReference type="Pfam" id="PF00096">
    <property type="entry name" value="zf-C2H2"/>
    <property type="match status" value="1"/>
</dbReference>
<feature type="domain" description="C2H2-type" evidence="9">
    <location>
        <begin position="35"/>
        <end position="63"/>
    </location>
</feature>
<evidence type="ECO:0000313" key="11">
    <source>
        <dbReference type="Proteomes" id="UP000019462"/>
    </source>
</evidence>
<name>W3VF85_MOEAP</name>
<dbReference type="InterPro" id="IPR036236">
    <property type="entry name" value="Znf_C2H2_sf"/>
</dbReference>
<evidence type="ECO:0000313" key="10">
    <source>
        <dbReference type="EMBL" id="ETS59477.1"/>
    </source>
</evidence>
<dbReference type="GO" id="GO:0000785">
    <property type="term" value="C:chromatin"/>
    <property type="evidence" value="ECO:0007669"/>
    <property type="project" value="TreeGrafter"/>
</dbReference>
<dbReference type="GO" id="GO:0005634">
    <property type="term" value="C:nucleus"/>
    <property type="evidence" value="ECO:0007669"/>
    <property type="project" value="UniProtKB-SubCell"/>
</dbReference>
<feature type="domain" description="C2H2-type" evidence="9">
    <location>
        <begin position="5"/>
        <end position="34"/>
    </location>
</feature>
<evidence type="ECO:0000256" key="6">
    <source>
        <dbReference type="ARBA" id="ARBA00023242"/>
    </source>
</evidence>
<evidence type="ECO:0000256" key="3">
    <source>
        <dbReference type="ARBA" id="ARBA00022737"/>
    </source>
</evidence>
<evidence type="ECO:0000256" key="4">
    <source>
        <dbReference type="ARBA" id="ARBA00022771"/>
    </source>
</evidence>
<feature type="region of interest" description="Disordered" evidence="8">
    <location>
        <begin position="346"/>
        <end position="425"/>
    </location>
</feature>